<dbReference type="RefSeq" id="WP_221029219.1">
    <property type="nucleotide sequence ID" value="NZ_CP139781.1"/>
</dbReference>
<sequence length="54" mass="5659">MSATSPEKDSGSAKSLWIGVGLLFGLLAVAWVTLFTLASKNPVETVPLENRSAP</sequence>
<evidence type="ECO:0000256" key="1">
    <source>
        <dbReference type="SAM" id="Phobius"/>
    </source>
</evidence>
<evidence type="ECO:0000313" key="3">
    <source>
        <dbReference type="Proteomes" id="UP000738431"/>
    </source>
</evidence>
<keyword evidence="3" id="KW-1185">Reference proteome</keyword>
<organism evidence="2 3">
    <name type="scientific">Actomonas aquatica</name>
    <dbReference type="NCBI Taxonomy" id="2866162"/>
    <lineage>
        <taxon>Bacteria</taxon>
        <taxon>Pseudomonadati</taxon>
        <taxon>Verrucomicrobiota</taxon>
        <taxon>Opitutia</taxon>
        <taxon>Opitutales</taxon>
        <taxon>Opitutaceae</taxon>
        <taxon>Actomonas</taxon>
    </lineage>
</organism>
<reference evidence="2 3" key="1">
    <citation type="submission" date="2021-08" db="EMBL/GenBank/DDBJ databases">
        <authorList>
            <person name="Zhang D."/>
            <person name="Zhang A."/>
            <person name="Wang L."/>
        </authorList>
    </citation>
    <scope>NUCLEOTIDE SEQUENCE [LARGE SCALE GENOMIC DNA]</scope>
    <source>
        <strain evidence="2 3">WL0086</strain>
    </source>
</reference>
<protein>
    <submittedName>
        <fullName evidence="2">Uncharacterized protein</fullName>
    </submittedName>
</protein>
<feature type="transmembrane region" description="Helical" evidence="1">
    <location>
        <begin position="16"/>
        <end position="38"/>
    </location>
</feature>
<keyword evidence="1" id="KW-1133">Transmembrane helix</keyword>
<accession>A0ABZ1C7W9</accession>
<gene>
    <name evidence="2" type="ORF">K1X11_021350</name>
</gene>
<dbReference type="Proteomes" id="UP000738431">
    <property type="component" value="Chromosome"/>
</dbReference>
<proteinExistence type="predicted"/>
<dbReference type="EMBL" id="CP139781">
    <property type="protein sequence ID" value="WRQ87368.1"/>
    <property type="molecule type" value="Genomic_DNA"/>
</dbReference>
<evidence type="ECO:0000313" key="2">
    <source>
        <dbReference type="EMBL" id="WRQ87368.1"/>
    </source>
</evidence>
<keyword evidence="1" id="KW-0472">Membrane</keyword>
<reference evidence="2 3" key="2">
    <citation type="submission" date="2023-12" db="EMBL/GenBank/DDBJ databases">
        <title>Description of an unclassified Opitutus bacterium of Verrucomicrobiota.</title>
        <authorList>
            <person name="Zhang D.-F."/>
        </authorList>
    </citation>
    <scope>NUCLEOTIDE SEQUENCE [LARGE SCALE GENOMIC DNA]</scope>
    <source>
        <strain evidence="2 3">WL0086</strain>
    </source>
</reference>
<name>A0ABZ1C7W9_9BACT</name>
<keyword evidence="1" id="KW-0812">Transmembrane</keyword>